<gene>
    <name evidence="7" type="ORF">Nst1_579</name>
</gene>
<dbReference type="PANTHER" id="PTHR30250:SF11">
    <property type="entry name" value="O-ANTIGEN TRANSPORTER-RELATED"/>
    <property type="match status" value="1"/>
</dbReference>
<feature type="transmembrane region" description="Helical" evidence="6">
    <location>
        <begin position="501"/>
        <end position="519"/>
    </location>
</feature>
<comment type="caution">
    <text evidence="7">The sequence shown here is derived from an EMBL/GenBank/DDBJ whole genome shotgun (WGS) entry which is preliminary data.</text>
</comment>
<evidence type="ECO:0000256" key="5">
    <source>
        <dbReference type="ARBA" id="ARBA00023136"/>
    </source>
</evidence>
<keyword evidence="8" id="KW-1185">Reference proteome</keyword>
<dbReference type="InterPro" id="IPR002797">
    <property type="entry name" value="Polysacc_synth"/>
</dbReference>
<feature type="transmembrane region" description="Helical" evidence="6">
    <location>
        <begin position="385"/>
        <end position="402"/>
    </location>
</feature>
<evidence type="ECO:0000313" key="7">
    <source>
        <dbReference type="EMBL" id="EOD42319.1"/>
    </source>
</evidence>
<dbReference type="Proteomes" id="UP000053279">
    <property type="component" value="Unassembled WGS sequence"/>
</dbReference>
<keyword evidence="5 6" id="KW-0472">Membrane</keyword>
<evidence type="ECO:0000256" key="2">
    <source>
        <dbReference type="ARBA" id="ARBA00022475"/>
    </source>
</evidence>
<dbReference type="EMBL" id="APJZ01000005">
    <property type="protein sequence ID" value="EOD42319.1"/>
    <property type="molecule type" value="Genomic_DNA"/>
</dbReference>
<organism evidence="7 8">
    <name type="scientific">Nanobsidianus stetteri</name>
    <dbReference type="NCBI Taxonomy" id="1294122"/>
    <lineage>
        <taxon>Archaea</taxon>
        <taxon>Nanobdellota</taxon>
        <taxon>Candidatus Nanoarchaeia</taxon>
        <taxon>Nanoarchaeales</taxon>
        <taxon>Nanopusillaceae</taxon>
        <taxon>Candidatus Nanobsidianus</taxon>
    </lineage>
</organism>
<feature type="transmembrane region" description="Helical" evidence="6">
    <location>
        <begin position="253"/>
        <end position="275"/>
    </location>
</feature>
<protein>
    <submittedName>
        <fullName evidence="7">Polysaccharide biosynthesis protein, Mvin family</fullName>
    </submittedName>
</protein>
<feature type="transmembrane region" description="Helical" evidence="6">
    <location>
        <begin position="287"/>
        <end position="307"/>
    </location>
</feature>
<feature type="transmembrane region" description="Helical" evidence="6">
    <location>
        <begin position="552"/>
        <end position="573"/>
    </location>
</feature>
<name>R1G8Z6_NANST</name>
<evidence type="ECO:0000256" key="1">
    <source>
        <dbReference type="ARBA" id="ARBA00004651"/>
    </source>
</evidence>
<feature type="transmembrane region" description="Helical" evidence="6">
    <location>
        <begin position="422"/>
        <end position="441"/>
    </location>
</feature>
<reference evidence="7 8" key="1">
    <citation type="submission" date="2013-02" db="EMBL/GenBank/DDBJ databases">
        <title>Insights into archaeal evolution and symbiosis from the genomes of a Nanoarchaeon and its crenarchaeal host from Yellowstone National Park.</title>
        <authorList>
            <person name="Podar M."/>
            <person name="Makarova K.S."/>
            <person name="Graham D.E."/>
            <person name="Wolf Y.I."/>
            <person name="Koonin E.V."/>
            <person name="Reysenbach A.-L."/>
        </authorList>
    </citation>
    <scope>NUCLEOTIDE SEQUENCE [LARGE SCALE GENOMIC DNA]</scope>
</reference>
<dbReference type="InterPro" id="IPR050833">
    <property type="entry name" value="Poly_Biosynth_Transport"/>
</dbReference>
<evidence type="ECO:0000256" key="4">
    <source>
        <dbReference type="ARBA" id="ARBA00022989"/>
    </source>
</evidence>
<feature type="transmembrane region" description="Helical" evidence="6">
    <location>
        <begin position="319"/>
        <end position="337"/>
    </location>
</feature>
<feature type="transmembrane region" description="Helical" evidence="6">
    <location>
        <begin position="462"/>
        <end position="489"/>
    </location>
</feature>
<feature type="transmembrane region" description="Helical" evidence="6">
    <location>
        <begin position="526"/>
        <end position="546"/>
    </location>
</feature>
<feature type="transmembrane region" description="Helical" evidence="6">
    <location>
        <begin position="343"/>
        <end position="360"/>
    </location>
</feature>
<feature type="transmembrane region" description="Helical" evidence="6">
    <location>
        <begin position="218"/>
        <end position="241"/>
    </location>
</feature>
<dbReference type="PANTHER" id="PTHR30250">
    <property type="entry name" value="PST FAMILY PREDICTED COLANIC ACID TRANSPORTER"/>
    <property type="match status" value="1"/>
</dbReference>
<dbReference type="AlphaFoldDB" id="R1G8Z6"/>
<sequence length="596" mass="70648">MDNLIYIFFNKDAKKLFYNIKILDNFCQKNNLNLICITNKEYKNIALKIKEKYNLTFYLLDNERDIRKIKIEGNNIIIYNNIDKNIYDVYRKRKFKDGFIGLIRENFIIFHLINPYIIFGKNIRIYENFLLTYLGNKKFYIDEKCKIDKFFLEELFINLIIYYDKIIKTFNKILNLKYFKDYIYEKIGLIAYKVITFLLLVILARILTDTFYGAYVSIYNFLGLIAGIIGSSNIILTKYLSEYKDNKYIRIDIYLKVIFSLFILLIILLFPNYFLSTTFYGYSFLDILIIYITAILLSLIGVYFSIFYSQLNIKSAKNLYILEALLKFIFIVSLAIIIKNVGFIFGLFLTYFILNLVYLYKLKKNKINFLSILKEKINFNDFKKYIKSTILISLPVTLLGLYSSIDIQILRTFTDYNTVGEFYSALVIVYTLSGIFTINNITLPRILKWEKERVIRNINRLLLIQFLINIILTGLLILIGPYIILFIFGENYQLSANIIKYLSIILIINSFNIYTLILYRKDMEKYYPIYAITTAILSIITDIILISNFKLYGAIVSAILANVYIGLISYIIYETKFHNIPSRSIFRYNYKENRYK</sequence>
<dbReference type="Pfam" id="PF01943">
    <property type="entry name" value="Polysacc_synt"/>
    <property type="match status" value="1"/>
</dbReference>
<comment type="subcellular location">
    <subcellularLocation>
        <location evidence="1">Cell membrane</location>
        <topology evidence="1">Multi-pass membrane protein</topology>
    </subcellularLocation>
</comment>
<evidence type="ECO:0000256" key="3">
    <source>
        <dbReference type="ARBA" id="ARBA00022692"/>
    </source>
</evidence>
<dbReference type="GO" id="GO:0005886">
    <property type="term" value="C:plasma membrane"/>
    <property type="evidence" value="ECO:0007669"/>
    <property type="project" value="UniProtKB-SubCell"/>
</dbReference>
<evidence type="ECO:0000313" key="8">
    <source>
        <dbReference type="Proteomes" id="UP000053279"/>
    </source>
</evidence>
<evidence type="ECO:0000256" key="6">
    <source>
        <dbReference type="SAM" id="Phobius"/>
    </source>
</evidence>
<proteinExistence type="predicted"/>
<accession>R1G8Z6</accession>
<keyword evidence="4 6" id="KW-1133">Transmembrane helix</keyword>
<feature type="transmembrane region" description="Helical" evidence="6">
    <location>
        <begin position="187"/>
        <end position="206"/>
    </location>
</feature>
<keyword evidence="2" id="KW-1003">Cell membrane</keyword>
<keyword evidence="3 6" id="KW-0812">Transmembrane</keyword>